<evidence type="ECO:0000256" key="1">
    <source>
        <dbReference type="SAM" id="Phobius"/>
    </source>
</evidence>
<protein>
    <submittedName>
        <fullName evidence="3">Transmembrane anti-sigma factor</fullName>
    </submittedName>
</protein>
<reference evidence="4" key="1">
    <citation type="submission" date="2009-08" db="EMBL/GenBank/DDBJ databases">
        <title>The complete genome of Chitinophaga pinensis DSM 2588.</title>
        <authorList>
            <consortium name="US DOE Joint Genome Institute (JGI-PGF)"/>
            <person name="Lucas S."/>
            <person name="Copeland A."/>
            <person name="Lapidus A."/>
            <person name="Glavina del Rio T."/>
            <person name="Dalin E."/>
            <person name="Tice H."/>
            <person name="Bruce D."/>
            <person name="Goodwin L."/>
            <person name="Pitluck S."/>
            <person name="Kyrpides N."/>
            <person name="Mavromatis K."/>
            <person name="Ivanova N."/>
            <person name="Mikhailova N."/>
            <person name="Sims D."/>
            <person name="Meinche L."/>
            <person name="Brettin T."/>
            <person name="Detter J.C."/>
            <person name="Han C."/>
            <person name="Larimer F."/>
            <person name="Land M."/>
            <person name="Hauser L."/>
            <person name="Markowitz V."/>
            <person name="Cheng J.-F."/>
            <person name="Hugenholtz P."/>
            <person name="Woyke T."/>
            <person name="Wu D."/>
            <person name="Spring S."/>
            <person name="Klenk H.-P."/>
            <person name="Eisen J.A."/>
        </authorList>
    </citation>
    <scope>NUCLEOTIDE SEQUENCE [LARGE SCALE GENOMIC DNA]</scope>
    <source>
        <strain evidence="4">ATCC 43595 / DSM 2588 / LMG 13176 / NBRC 15968 / NCIMB 11800 / UQM 2034</strain>
    </source>
</reference>
<dbReference type="KEGG" id="cpi:Cpin_5444"/>
<evidence type="ECO:0000313" key="3">
    <source>
        <dbReference type="EMBL" id="ACU62873.1"/>
    </source>
</evidence>
<feature type="transmembrane region" description="Helical" evidence="1">
    <location>
        <begin position="89"/>
        <end position="111"/>
    </location>
</feature>
<dbReference type="InterPro" id="IPR041916">
    <property type="entry name" value="Anti_sigma_zinc_sf"/>
</dbReference>
<sequence length="118" mass="14073">MNEEYQDIFTTTACPTQQQLLDYVQGRMTPEEKHEVELHLADCEMCSEAVEGLSAFEEKEKIPVLLRQMKWQMLRKLRTNKRRKHQMSYFTELAIIVIVILFILLAAFWTYHFMSGRK</sequence>
<organism evidence="3 4">
    <name type="scientific">Chitinophaga pinensis (strain ATCC 43595 / DSM 2588 / LMG 13176 / NBRC 15968 / NCIMB 11800 / UQM 2034)</name>
    <dbReference type="NCBI Taxonomy" id="485918"/>
    <lineage>
        <taxon>Bacteria</taxon>
        <taxon>Pseudomonadati</taxon>
        <taxon>Bacteroidota</taxon>
        <taxon>Chitinophagia</taxon>
        <taxon>Chitinophagales</taxon>
        <taxon>Chitinophagaceae</taxon>
        <taxon>Chitinophaga</taxon>
    </lineage>
</organism>
<dbReference type="EMBL" id="CP001699">
    <property type="protein sequence ID" value="ACU62873.1"/>
    <property type="molecule type" value="Genomic_DNA"/>
</dbReference>
<gene>
    <name evidence="3" type="ordered locus">Cpin_5444</name>
</gene>
<accession>A0A979G8Z9</accession>
<keyword evidence="1" id="KW-0472">Membrane</keyword>
<keyword evidence="1" id="KW-1133">Transmembrane helix</keyword>
<dbReference type="Gene3D" id="1.10.10.1320">
    <property type="entry name" value="Anti-sigma factor, zinc-finger domain"/>
    <property type="match status" value="1"/>
</dbReference>
<evidence type="ECO:0000259" key="2">
    <source>
        <dbReference type="Pfam" id="PF13490"/>
    </source>
</evidence>
<dbReference type="OrthoDB" id="1112758at2"/>
<dbReference type="InterPro" id="IPR027383">
    <property type="entry name" value="Znf_put"/>
</dbReference>
<proteinExistence type="predicted"/>
<evidence type="ECO:0000313" key="4">
    <source>
        <dbReference type="Proteomes" id="UP000002215"/>
    </source>
</evidence>
<dbReference type="Pfam" id="PF13490">
    <property type="entry name" value="zf-HC2"/>
    <property type="match status" value="1"/>
</dbReference>
<keyword evidence="1 3" id="KW-0812">Transmembrane</keyword>
<dbReference type="Proteomes" id="UP000002215">
    <property type="component" value="Chromosome"/>
</dbReference>
<feature type="domain" description="Putative zinc-finger" evidence="2">
    <location>
        <begin position="17"/>
        <end position="46"/>
    </location>
</feature>
<dbReference type="AlphaFoldDB" id="A0A979G8Z9"/>
<dbReference type="RefSeq" id="WP_012793041.1">
    <property type="nucleotide sequence ID" value="NC_013132.1"/>
</dbReference>
<name>A0A979G8Z9_CHIPD</name>
<reference evidence="3 4" key="2">
    <citation type="journal article" date="2010" name="Stand. Genomic Sci.">
        <title>Complete genome sequence of Chitinophaga pinensis type strain (UQM 2034).</title>
        <authorList>
            <person name="Glavina Del Rio T."/>
            <person name="Abt B."/>
            <person name="Spring S."/>
            <person name="Lapidus A."/>
            <person name="Nolan M."/>
            <person name="Tice H."/>
            <person name="Copeland A."/>
            <person name="Cheng J.F."/>
            <person name="Chen F."/>
            <person name="Bruce D."/>
            <person name="Goodwin L."/>
            <person name="Pitluck S."/>
            <person name="Ivanova N."/>
            <person name="Mavromatis K."/>
            <person name="Mikhailova N."/>
            <person name="Pati A."/>
            <person name="Chen A."/>
            <person name="Palaniappan K."/>
            <person name="Land M."/>
            <person name="Hauser L."/>
            <person name="Chang Y.J."/>
            <person name="Jeffries C.D."/>
            <person name="Chain P."/>
            <person name="Saunders E."/>
            <person name="Detter J.C."/>
            <person name="Brettin T."/>
            <person name="Rohde M."/>
            <person name="Goker M."/>
            <person name="Bristow J."/>
            <person name="Eisen J.A."/>
            <person name="Markowitz V."/>
            <person name="Hugenholtz P."/>
            <person name="Kyrpides N.C."/>
            <person name="Klenk H.P."/>
            <person name="Lucas S."/>
        </authorList>
    </citation>
    <scope>NUCLEOTIDE SEQUENCE [LARGE SCALE GENOMIC DNA]</scope>
    <source>
        <strain evidence="4">ATCC 43595 / DSM 2588 / LMG 13176 / NBRC 15968 / NCIMB 11800 / UQM 2034</strain>
    </source>
</reference>